<dbReference type="Proteomes" id="UP000252519">
    <property type="component" value="Unassembled WGS sequence"/>
</dbReference>
<name>A0A368FF82_ANCCA</name>
<organism evidence="1 2">
    <name type="scientific">Ancylostoma caninum</name>
    <name type="common">Dog hookworm</name>
    <dbReference type="NCBI Taxonomy" id="29170"/>
    <lineage>
        <taxon>Eukaryota</taxon>
        <taxon>Metazoa</taxon>
        <taxon>Ecdysozoa</taxon>
        <taxon>Nematoda</taxon>
        <taxon>Chromadorea</taxon>
        <taxon>Rhabditida</taxon>
        <taxon>Rhabditina</taxon>
        <taxon>Rhabditomorpha</taxon>
        <taxon>Strongyloidea</taxon>
        <taxon>Ancylostomatidae</taxon>
        <taxon>Ancylostomatinae</taxon>
        <taxon>Ancylostoma</taxon>
    </lineage>
</organism>
<dbReference type="EMBL" id="JOJR01001461">
    <property type="protein sequence ID" value="RCN30803.1"/>
    <property type="molecule type" value="Genomic_DNA"/>
</dbReference>
<keyword evidence="2" id="KW-1185">Reference proteome</keyword>
<proteinExistence type="predicted"/>
<evidence type="ECO:0000313" key="1">
    <source>
        <dbReference type="EMBL" id="RCN30803.1"/>
    </source>
</evidence>
<reference evidence="1 2" key="1">
    <citation type="submission" date="2014-10" db="EMBL/GenBank/DDBJ databases">
        <title>Draft genome of the hookworm Ancylostoma caninum.</title>
        <authorList>
            <person name="Mitreva M."/>
        </authorList>
    </citation>
    <scope>NUCLEOTIDE SEQUENCE [LARGE SCALE GENOMIC DNA]</scope>
    <source>
        <strain evidence="1 2">Baltimore</strain>
    </source>
</reference>
<dbReference type="AlphaFoldDB" id="A0A368FF82"/>
<gene>
    <name evidence="1" type="ORF">ANCCAN_23425</name>
</gene>
<dbReference type="OrthoDB" id="5863605at2759"/>
<comment type="caution">
    <text evidence="1">The sequence shown here is derived from an EMBL/GenBank/DDBJ whole genome shotgun (WGS) entry which is preliminary data.</text>
</comment>
<protein>
    <submittedName>
        <fullName evidence="1">Uncharacterized protein</fullName>
    </submittedName>
</protein>
<sequence length="104" mass="12229">MLGYEWKEVQNGQAEEGNESCLYIGLGNSSEEREEALAISCRERMDWRTDLFKALQKALRDVRSYKYEIKDGKGMWVANDHKAKRTRYNLPNEDVNNYEVTNIF</sequence>
<accession>A0A368FF82</accession>
<evidence type="ECO:0000313" key="2">
    <source>
        <dbReference type="Proteomes" id="UP000252519"/>
    </source>
</evidence>